<sequence>MVSTDPSRFLSIHRVYSPNFSRRICYDESDIRRICRVDVSFIMSGSLLKDPVAETLGGTYRCPARATTLHHRAHFPWLHTRLGIEVRPCGAVLLGTQTLRDTPGDYTGTQSISDIGSFLCWQIIVKEKGIFTNVSSASAKSKLRVLFEVAPLGFLIEKAGGHSSDGTQSVLDKVINALDERTQVAYGSKNEINRFEETLYGSSRLKAGQPVGGALISKFAVLLFYMSTLLDMEPRKFNNHIHNVSVKKINLYIHFDSICLFIMEYVC</sequence>
<comment type="caution">
    <text evidence="3">The sequence shown here is derived from an EMBL/GenBank/DDBJ whole genome shotgun (WGS) entry which is preliminary data.</text>
</comment>
<feature type="domain" description="Fructose-1-6-bisphosphatase class 1 C-terminal" evidence="2">
    <location>
        <begin position="122"/>
        <end position="198"/>
    </location>
</feature>
<accession>A0ABR2MQ87</accession>
<reference evidence="3 4" key="1">
    <citation type="journal article" date="2022" name="Nat. Plants">
        <title>Genomes of leafy and leafless Platanthera orchids illuminate the evolution of mycoheterotrophy.</title>
        <authorList>
            <person name="Li M.H."/>
            <person name="Liu K.W."/>
            <person name="Li Z."/>
            <person name="Lu H.C."/>
            <person name="Ye Q.L."/>
            <person name="Zhang D."/>
            <person name="Wang J.Y."/>
            <person name="Li Y.F."/>
            <person name="Zhong Z.M."/>
            <person name="Liu X."/>
            <person name="Yu X."/>
            <person name="Liu D.K."/>
            <person name="Tu X.D."/>
            <person name="Liu B."/>
            <person name="Hao Y."/>
            <person name="Liao X.Y."/>
            <person name="Jiang Y.T."/>
            <person name="Sun W.H."/>
            <person name="Chen J."/>
            <person name="Chen Y.Q."/>
            <person name="Ai Y."/>
            <person name="Zhai J.W."/>
            <person name="Wu S.S."/>
            <person name="Zhou Z."/>
            <person name="Hsiao Y.Y."/>
            <person name="Wu W.L."/>
            <person name="Chen Y.Y."/>
            <person name="Lin Y.F."/>
            <person name="Hsu J.L."/>
            <person name="Li C.Y."/>
            <person name="Wang Z.W."/>
            <person name="Zhao X."/>
            <person name="Zhong W.Y."/>
            <person name="Ma X.K."/>
            <person name="Ma L."/>
            <person name="Huang J."/>
            <person name="Chen G.Z."/>
            <person name="Huang M.Z."/>
            <person name="Huang L."/>
            <person name="Peng D.H."/>
            <person name="Luo Y.B."/>
            <person name="Zou S.Q."/>
            <person name="Chen S.P."/>
            <person name="Lan S."/>
            <person name="Tsai W.C."/>
            <person name="Van de Peer Y."/>
            <person name="Liu Z.J."/>
        </authorList>
    </citation>
    <scope>NUCLEOTIDE SEQUENCE [LARGE SCALE GENOMIC DNA]</scope>
    <source>
        <strain evidence="3">Lor288</strain>
    </source>
</reference>
<evidence type="ECO:0000256" key="1">
    <source>
        <dbReference type="ARBA" id="ARBA00024331"/>
    </source>
</evidence>
<organism evidence="3 4">
    <name type="scientific">Platanthera guangdongensis</name>
    <dbReference type="NCBI Taxonomy" id="2320717"/>
    <lineage>
        <taxon>Eukaryota</taxon>
        <taxon>Viridiplantae</taxon>
        <taxon>Streptophyta</taxon>
        <taxon>Embryophyta</taxon>
        <taxon>Tracheophyta</taxon>
        <taxon>Spermatophyta</taxon>
        <taxon>Magnoliopsida</taxon>
        <taxon>Liliopsida</taxon>
        <taxon>Asparagales</taxon>
        <taxon>Orchidaceae</taxon>
        <taxon>Orchidoideae</taxon>
        <taxon>Orchideae</taxon>
        <taxon>Orchidinae</taxon>
        <taxon>Platanthera</taxon>
    </lineage>
</organism>
<evidence type="ECO:0000259" key="2">
    <source>
        <dbReference type="Pfam" id="PF18913"/>
    </source>
</evidence>
<name>A0ABR2MQ87_9ASPA</name>
<dbReference type="Gene3D" id="3.40.190.80">
    <property type="match status" value="1"/>
</dbReference>
<dbReference type="EMBL" id="JBBWWR010000005">
    <property type="protein sequence ID" value="KAK8966153.1"/>
    <property type="molecule type" value="Genomic_DNA"/>
</dbReference>
<dbReference type="PANTHER" id="PTHR11556:SF35">
    <property type="entry name" value="SEDOHEPTULOSE-1,7-BISPHOSPHATASE, CHLOROPLASTIC"/>
    <property type="match status" value="1"/>
</dbReference>
<dbReference type="InterPro" id="IPR044015">
    <property type="entry name" value="FBPase_C_dom"/>
</dbReference>
<proteinExistence type="predicted"/>
<dbReference type="InterPro" id="IPR000146">
    <property type="entry name" value="FBPase_class-1"/>
</dbReference>
<keyword evidence="4" id="KW-1185">Reference proteome</keyword>
<evidence type="ECO:0000313" key="4">
    <source>
        <dbReference type="Proteomes" id="UP001412067"/>
    </source>
</evidence>
<dbReference type="SUPFAM" id="SSF56655">
    <property type="entry name" value="Carbohydrate phosphatase"/>
    <property type="match status" value="1"/>
</dbReference>
<dbReference type="Proteomes" id="UP001412067">
    <property type="component" value="Unassembled WGS sequence"/>
</dbReference>
<protein>
    <recommendedName>
        <fullName evidence="2">Fructose-1-6-bisphosphatase class 1 C-terminal domain-containing protein</fullName>
    </recommendedName>
</protein>
<gene>
    <name evidence="3" type="ORF">KSP40_PGU003474</name>
</gene>
<evidence type="ECO:0000313" key="3">
    <source>
        <dbReference type="EMBL" id="KAK8966153.1"/>
    </source>
</evidence>
<dbReference type="PANTHER" id="PTHR11556">
    <property type="entry name" value="FRUCTOSE-1,6-BISPHOSPHATASE-RELATED"/>
    <property type="match status" value="1"/>
</dbReference>
<dbReference type="Pfam" id="PF18913">
    <property type="entry name" value="FBPase_C"/>
    <property type="match status" value="1"/>
</dbReference>
<comment type="pathway">
    <text evidence="1">Carbohydrate biosynthesis.</text>
</comment>